<dbReference type="PROSITE" id="PS50231">
    <property type="entry name" value="RICIN_B_LECTIN"/>
    <property type="match status" value="1"/>
</dbReference>
<keyword evidence="4" id="KW-1185">Reference proteome</keyword>
<name>A0ABT9N6Y2_9ACTN</name>
<dbReference type="EMBL" id="JAUSRA010000001">
    <property type="protein sequence ID" value="MDP9799444.1"/>
    <property type="molecule type" value="Genomic_DNA"/>
</dbReference>
<dbReference type="InterPro" id="IPR035992">
    <property type="entry name" value="Ricin_B-like_lectins"/>
</dbReference>
<dbReference type="SUPFAM" id="SSF53955">
    <property type="entry name" value="Lysozyme-like"/>
    <property type="match status" value="2"/>
</dbReference>
<evidence type="ECO:0000256" key="1">
    <source>
        <dbReference type="SAM" id="MobiDB-lite"/>
    </source>
</evidence>
<dbReference type="InterPro" id="IPR023346">
    <property type="entry name" value="Lysozyme-like_dom_sf"/>
</dbReference>
<evidence type="ECO:0000313" key="3">
    <source>
        <dbReference type="EMBL" id="MDP9799444.1"/>
    </source>
</evidence>
<dbReference type="Gene3D" id="2.80.10.50">
    <property type="match status" value="1"/>
</dbReference>
<dbReference type="RefSeq" id="WP_306838328.1">
    <property type="nucleotide sequence ID" value="NZ_JAUSRA010000001.1"/>
</dbReference>
<dbReference type="Gene3D" id="1.10.530.10">
    <property type="match status" value="1"/>
</dbReference>
<protein>
    <recommendedName>
        <fullName evidence="2">Ricin B lectin domain-containing protein</fullName>
    </recommendedName>
</protein>
<gene>
    <name evidence="3" type="ORF">J2S43_007956</name>
</gene>
<comment type="caution">
    <text evidence="3">The sequence shown here is derived from an EMBL/GenBank/DDBJ whole genome shotgun (WGS) entry which is preliminary data.</text>
</comment>
<dbReference type="Proteomes" id="UP001240984">
    <property type="component" value="Unassembled WGS sequence"/>
</dbReference>
<feature type="domain" description="Ricin B lectin" evidence="2">
    <location>
        <begin position="418"/>
        <end position="495"/>
    </location>
</feature>
<evidence type="ECO:0000313" key="4">
    <source>
        <dbReference type="Proteomes" id="UP001240984"/>
    </source>
</evidence>
<feature type="compositionally biased region" description="Basic and acidic residues" evidence="1">
    <location>
        <begin position="509"/>
        <end position="521"/>
    </location>
</feature>
<dbReference type="SUPFAM" id="SSF50370">
    <property type="entry name" value="Ricin B-like lectins"/>
    <property type="match status" value="1"/>
</dbReference>
<proteinExistence type="predicted"/>
<reference evidence="3 4" key="1">
    <citation type="submission" date="2023-07" db="EMBL/GenBank/DDBJ databases">
        <title>Sequencing the genomes of 1000 actinobacteria strains.</title>
        <authorList>
            <person name="Klenk H.-P."/>
        </authorList>
    </citation>
    <scope>NUCLEOTIDE SEQUENCE [LARGE SCALE GENOMIC DNA]</scope>
    <source>
        <strain evidence="3 4">DSM 44710</strain>
    </source>
</reference>
<feature type="region of interest" description="Disordered" evidence="1">
    <location>
        <begin position="490"/>
        <end position="521"/>
    </location>
</feature>
<organism evidence="3 4">
    <name type="scientific">Catenuloplanes nepalensis</name>
    <dbReference type="NCBI Taxonomy" id="587533"/>
    <lineage>
        <taxon>Bacteria</taxon>
        <taxon>Bacillati</taxon>
        <taxon>Actinomycetota</taxon>
        <taxon>Actinomycetes</taxon>
        <taxon>Micromonosporales</taxon>
        <taxon>Micromonosporaceae</taxon>
        <taxon>Catenuloplanes</taxon>
    </lineage>
</organism>
<dbReference type="Pfam" id="PF14200">
    <property type="entry name" value="RicinB_lectin_2"/>
    <property type="match status" value="1"/>
</dbReference>
<dbReference type="CDD" id="cd00161">
    <property type="entry name" value="beta-trefoil_Ricin-like"/>
    <property type="match status" value="1"/>
</dbReference>
<accession>A0ABT9N6Y2</accession>
<dbReference type="InterPro" id="IPR000772">
    <property type="entry name" value="Ricin_B_lectin"/>
</dbReference>
<evidence type="ECO:0000259" key="2">
    <source>
        <dbReference type="Pfam" id="PF14200"/>
    </source>
</evidence>
<sequence length="530" mass="55184">MRRLLASTRGRVELGLLALVLVLCAATAFVVVPAIAGGRKLAAEPVPAADLRAIVTAALSCPSLNPPRLAAQIMVASGFRDAGPHGNVAGIDPATWEAWRPSAYARPADRAAAIVALGRWTCDLVGQLRAAGLAGDLWPAAVASARAGVGAVLAAEGIPQADREFVDTVVAYSRWYADQPEFSPQSAGADLPGPPLPVPHDLVAPVLAAGRMCPVITPVRVAAQLRALSGFDVNRRSPDGRAGIAQFTPQLWARYQGDPGASMWNPSEAIPAMGAAMCGLTAELAVLGGDPFVLALGAYQWGAPAVRQAGGLPRSTVPQLADLAPAFVAEYERDPRLTAVAPSPSPSPSPVPATAAPVRPSPSPSPSKPVPKPLYKPGHAYVIHNAYTGGGVSLEVFGLDPSVAAGTQVNMHQHNGGPNQQWSLGAAGDHVTIKNAHYGMALGVENASTDAGAKIVVQPFVPGDTSQQWTLRDAGDGYVHIVNRKSGKELDLPGDEEAVPDTTGNWKGVRPEQRDAQKDALDHRWKLVEL</sequence>
<feature type="region of interest" description="Disordered" evidence="1">
    <location>
        <begin position="338"/>
        <end position="372"/>
    </location>
</feature>
<feature type="compositionally biased region" description="Pro residues" evidence="1">
    <location>
        <begin position="359"/>
        <end position="372"/>
    </location>
</feature>